<dbReference type="GO" id="GO:0015629">
    <property type="term" value="C:actin cytoskeleton"/>
    <property type="evidence" value="ECO:0007669"/>
    <property type="project" value="InterPro"/>
</dbReference>
<dbReference type="EMBL" id="BSXU01000521">
    <property type="protein sequence ID" value="GMG20972.1"/>
    <property type="molecule type" value="Genomic_DNA"/>
</dbReference>
<evidence type="ECO:0000256" key="3">
    <source>
        <dbReference type="ARBA" id="ARBA00015630"/>
    </source>
</evidence>
<protein>
    <recommendedName>
        <fullName evidence="3">Cofilin</fullName>
    </recommendedName>
    <alternativeName>
        <fullName evidence="5">Actin-depolymerizing factor 1</fullName>
    </alternativeName>
</protein>
<accession>A0A9W6YSY8</accession>
<dbReference type="GO" id="GO:0016363">
    <property type="term" value="C:nuclear matrix"/>
    <property type="evidence" value="ECO:0007669"/>
    <property type="project" value="UniProtKB-SubCell"/>
</dbReference>
<dbReference type="Pfam" id="PF00241">
    <property type="entry name" value="Cofilin_ADF"/>
    <property type="match status" value="1"/>
</dbReference>
<dbReference type="CDD" id="cd11286">
    <property type="entry name" value="ADF_cofilin_like"/>
    <property type="match status" value="1"/>
</dbReference>
<proteinExistence type="inferred from homology"/>
<dbReference type="PANTHER" id="PTHR11913">
    <property type="entry name" value="COFILIN-RELATED"/>
    <property type="match status" value="1"/>
</dbReference>
<evidence type="ECO:0000313" key="8">
    <source>
        <dbReference type="Proteomes" id="UP001165063"/>
    </source>
</evidence>
<gene>
    <name evidence="7" type="ORF">Amon01_000162900</name>
</gene>
<dbReference type="GO" id="GO:0003779">
    <property type="term" value="F:actin binding"/>
    <property type="evidence" value="ECO:0007669"/>
    <property type="project" value="UniProtKB-KW"/>
</dbReference>
<dbReference type="GO" id="GO:0030042">
    <property type="term" value="P:actin filament depolymerization"/>
    <property type="evidence" value="ECO:0007669"/>
    <property type="project" value="InterPro"/>
</dbReference>
<evidence type="ECO:0000256" key="5">
    <source>
        <dbReference type="ARBA" id="ARBA00032427"/>
    </source>
</evidence>
<name>A0A9W6YSY8_AMBMO</name>
<comment type="similarity">
    <text evidence="2">Belongs to the actin-binding proteins ADF family.</text>
</comment>
<dbReference type="SMART" id="SM00102">
    <property type="entry name" value="ADF"/>
    <property type="match status" value="1"/>
</dbReference>
<keyword evidence="8" id="KW-1185">Reference proteome</keyword>
<dbReference type="OrthoDB" id="10249245at2759"/>
<reference evidence="7" key="1">
    <citation type="submission" date="2023-04" db="EMBL/GenBank/DDBJ databases">
        <title>Ambrosiozyma monospora NBRC 1965.</title>
        <authorList>
            <person name="Ichikawa N."/>
            <person name="Sato H."/>
            <person name="Tonouchi N."/>
        </authorList>
    </citation>
    <scope>NUCLEOTIDE SEQUENCE</scope>
    <source>
        <strain evidence="7">NBRC 1965</strain>
    </source>
</reference>
<dbReference type="InterPro" id="IPR002108">
    <property type="entry name" value="ADF-H"/>
</dbReference>
<dbReference type="Gene3D" id="3.40.20.10">
    <property type="entry name" value="Severin"/>
    <property type="match status" value="1"/>
</dbReference>
<evidence type="ECO:0000256" key="4">
    <source>
        <dbReference type="ARBA" id="ARBA00023203"/>
    </source>
</evidence>
<comment type="caution">
    <text evidence="7">The sequence shown here is derived from an EMBL/GenBank/DDBJ whole genome shotgun (WGS) entry which is preliminary data.</text>
</comment>
<dbReference type="Proteomes" id="UP001165063">
    <property type="component" value="Unassembled WGS sequence"/>
</dbReference>
<dbReference type="PROSITE" id="PS51263">
    <property type="entry name" value="ADF_H"/>
    <property type="match status" value="1"/>
</dbReference>
<sequence>MFYIISIIINNNNNNTVDEALKAFNELKLGRESKFVIYKLNDAKTQIVVDKVSNEQSYDAFTEQLPENDCRYAVYIFEYEVAPGEGKRSKLIFYQWSPDTASVRSKMVYASSKDALKRALNGVAIEIQGTDFSEVTYETVLDHLLSRGFR</sequence>
<comment type="subcellular location">
    <subcellularLocation>
        <location evidence="1">Nucleus matrix</location>
    </subcellularLocation>
</comment>
<dbReference type="AlphaFoldDB" id="A0A9W6YSY8"/>
<organism evidence="7 8">
    <name type="scientific">Ambrosiozyma monospora</name>
    <name type="common">Yeast</name>
    <name type="synonym">Endomycopsis monosporus</name>
    <dbReference type="NCBI Taxonomy" id="43982"/>
    <lineage>
        <taxon>Eukaryota</taxon>
        <taxon>Fungi</taxon>
        <taxon>Dikarya</taxon>
        <taxon>Ascomycota</taxon>
        <taxon>Saccharomycotina</taxon>
        <taxon>Pichiomycetes</taxon>
        <taxon>Pichiales</taxon>
        <taxon>Pichiaceae</taxon>
        <taxon>Ambrosiozyma</taxon>
    </lineage>
</organism>
<feature type="domain" description="ADF-H" evidence="6">
    <location>
        <begin position="12"/>
        <end position="145"/>
    </location>
</feature>
<dbReference type="InterPro" id="IPR017904">
    <property type="entry name" value="ADF/Cofilin"/>
</dbReference>
<evidence type="ECO:0000313" key="7">
    <source>
        <dbReference type="EMBL" id="GMG20972.1"/>
    </source>
</evidence>
<evidence type="ECO:0000259" key="6">
    <source>
        <dbReference type="PROSITE" id="PS51263"/>
    </source>
</evidence>
<evidence type="ECO:0000256" key="1">
    <source>
        <dbReference type="ARBA" id="ARBA00004109"/>
    </source>
</evidence>
<evidence type="ECO:0000256" key="2">
    <source>
        <dbReference type="ARBA" id="ARBA00006844"/>
    </source>
</evidence>
<keyword evidence="4" id="KW-0009">Actin-binding</keyword>
<dbReference type="SUPFAM" id="SSF55753">
    <property type="entry name" value="Actin depolymerizing proteins"/>
    <property type="match status" value="1"/>
</dbReference>
<dbReference type="InterPro" id="IPR029006">
    <property type="entry name" value="ADF-H/Gelsolin-like_dom_sf"/>
</dbReference>